<keyword evidence="3" id="KW-0479">Metal-binding</keyword>
<organism evidence="5 6">
    <name type="scientific">Roseateles asaccharophilus</name>
    <dbReference type="NCBI Taxonomy" id="582607"/>
    <lineage>
        <taxon>Bacteria</taxon>
        <taxon>Pseudomonadati</taxon>
        <taxon>Pseudomonadota</taxon>
        <taxon>Betaproteobacteria</taxon>
        <taxon>Burkholderiales</taxon>
        <taxon>Sphaerotilaceae</taxon>
        <taxon>Roseateles</taxon>
    </lineage>
</organism>
<name>A0A4R6NA74_9BURK</name>
<gene>
    <name evidence="5" type="ORF">DFR39_10178</name>
</gene>
<sequence>MSAPIPTLSASPESLECISPHRASLGESPLWHAQEGCLYYVDIAERQVWCVDVRSGESRHWQLDSQPGCIARLEDGGLLVAQRNGLWRLDTRSGAHERLAPPPYDESRQRFNDGKVDAQGRFWVGTIDDARAPASALYRYADGRFTEMGSGIVTSNGLAFSPDQRRMYWSDTKAHEIYSLPFDVLSGEVGPRQCFARFEPRAAGQSLQDYGGRPDGAAVDIEGCYWVAMFEGQCLLRLSPDGALLERVDLPVRCPTMPAFGDDDMRTLYITTAREGRPAEELAAQPWAGAVLRLRVVVPGLPIAAARL</sequence>
<dbReference type="PANTHER" id="PTHR10907:SF47">
    <property type="entry name" value="REGUCALCIN"/>
    <property type="match status" value="1"/>
</dbReference>
<dbReference type="GO" id="GO:0005509">
    <property type="term" value="F:calcium ion binding"/>
    <property type="evidence" value="ECO:0007669"/>
    <property type="project" value="TreeGrafter"/>
</dbReference>
<keyword evidence="3" id="KW-0862">Zinc</keyword>
<dbReference type="PRINTS" id="PR01790">
    <property type="entry name" value="SMP30FAMILY"/>
</dbReference>
<dbReference type="Pfam" id="PF08450">
    <property type="entry name" value="SGL"/>
    <property type="match status" value="1"/>
</dbReference>
<evidence type="ECO:0000313" key="6">
    <source>
        <dbReference type="Proteomes" id="UP000295357"/>
    </source>
</evidence>
<proteinExistence type="inferred from homology"/>
<feature type="active site" description="Proton donor/acceptor" evidence="2">
    <location>
        <position position="215"/>
    </location>
</feature>
<feature type="binding site" evidence="3">
    <location>
        <position position="27"/>
    </location>
    <ligand>
        <name>a divalent metal cation</name>
        <dbReference type="ChEBI" id="CHEBI:60240"/>
    </ligand>
</feature>
<dbReference type="OrthoDB" id="9775406at2"/>
<dbReference type="PANTHER" id="PTHR10907">
    <property type="entry name" value="REGUCALCIN"/>
    <property type="match status" value="1"/>
</dbReference>
<feature type="binding site" evidence="3">
    <location>
        <position position="156"/>
    </location>
    <ligand>
        <name>a divalent metal cation</name>
        <dbReference type="ChEBI" id="CHEBI:60240"/>
    </ligand>
</feature>
<comment type="caution">
    <text evidence="5">The sequence shown here is derived from an EMBL/GenBank/DDBJ whole genome shotgun (WGS) entry which is preliminary data.</text>
</comment>
<comment type="similarity">
    <text evidence="1">Belongs to the SMP-30/CGR1 family.</text>
</comment>
<dbReference type="InterPro" id="IPR005511">
    <property type="entry name" value="SMP-30"/>
</dbReference>
<feature type="binding site" evidence="3">
    <location>
        <position position="112"/>
    </location>
    <ligand>
        <name>substrate</name>
    </ligand>
</feature>
<reference evidence="5 6" key="1">
    <citation type="submission" date="2019-03" db="EMBL/GenBank/DDBJ databases">
        <title>Genomic Encyclopedia of Type Strains, Phase IV (KMG-IV): sequencing the most valuable type-strain genomes for metagenomic binning, comparative biology and taxonomic classification.</title>
        <authorList>
            <person name="Goeker M."/>
        </authorList>
    </citation>
    <scope>NUCLEOTIDE SEQUENCE [LARGE SCALE GENOMIC DNA]</scope>
    <source>
        <strain evidence="5 6">DSM 25082</strain>
    </source>
</reference>
<accession>A0A4R6NA74</accession>
<comment type="cofactor">
    <cofactor evidence="3">
        <name>Zn(2+)</name>
        <dbReference type="ChEBI" id="CHEBI:29105"/>
    </cofactor>
    <text evidence="3">Binds 1 divalent metal cation per subunit.</text>
</comment>
<feature type="binding site" evidence="3">
    <location>
        <position position="215"/>
    </location>
    <ligand>
        <name>a divalent metal cation</name>
        <dbReference type="ChEBI" id="CHEBI:60240"/>
    </ligand>
</feature>
<dbReference type="SUPFAM" id="SSF63829">
    <property type="entry name" value="Calcium-dependent phosphotriesterase"/>
    <property type="match status" value="1"/>
</dbReference>
<evidence type="ECO:0000256" key="2">
    <source>
        <dbReference type="PIRSR" id="PIRSR605511-1"/>
    </source>
</evidence>
<evidence type="ECO:0000256" key="1">
    <source>
        <dbReference type="ARBA" id="ARBA00008853"/>
    </source>
</evidence>
<dbReference type="GO" id="GO:0019853">
    <property type="term" value="P:L-ascorbic acid biosynthetic process"/>
    <property type="evidence" value="ECO:0007669"/>
    <property type="project" value="TreeGrafter"/>
</dbReference>
<evidence type="ECO:0000256" key="3">
    <source>
        <dbReference type="PIRSR" id="PIRSR605511-2"/>
    </source>
</evidence>
<feature type="domain" description="SMP-30/Gluconolactonase/LRE-like region" evidence="4">
    <location>
        <begin position="25"/>
        <end position="274"/>
    </location>
</feature>
<dbReference type="EMBL" id="SNXE01000001">
    <property type="protein sequence ID" value="TDP12606.1"/>
    <property type="molecule type" value="Genomic_DNA"/>
</dbReference>
<feature type="binding site" evidence="3">
    <location>
        <position position="110"/>
    </location>
    <ligand>
        <name>substrate</name>
    </ligand>
</feature>
<dbReference type="AlphaFoldDB" id="A0A4R6NA74"/>
<dbReference type="Proteomes" id="UP000295357">
    <property type="component" value="Unassembled WGS sequence"/>
</dbReference>
<dbReference type="InterPro" id="IPR013658">
    <property type="entry name" value="SGL"/>
</dbReference>
<dbReference type="GO" id="GO:0004341">
    <property type="term" value="F:gluconolactonase activity"/>
    <property type="evidence" value="ECO:0007669"/>
    <property type="project" value="TreeGrafter"/>
</dbReference>
<dbReference type="Gene3D" id="2.120.10.30">
    <property type="entry name" value="TolB, C-terminal domain"/>
    <property type="match status" value="1"/>
</dbReference>
<dbReference type="InterPro" id="IPR011042">
    <property type="entry name" value="6-blade_b-propeller_TolB-like"/>
</dbReference>
<evidence type="ECO:0000313" key="5">
    <source>
        <dbReference type="EMBL" id="TDP12606.1"/>
    </source>
</evidence>
<keyword evidence="6" id="KW-1185">Reference proteome</keyword>
<evidence type="ECO:0000259" key="4">
    <source>
        <dbReference type="Pfam" id="PF08450"/>
    </source>
</evidence>
<protein>
    <submittedName>
        <fullName evidence="5">Sugar lactone lactonase YvrE</fullName>
    </submittedName>
</protein>
<dbReference type="RefSeq" id="WP_133601558.1">
    <property type="nucleotide sequence ID" value="NZ_JAUFPJ010000005.1"/>
</dbReference>